<sequence>MDFQNGANLDTRSEEAKEKDHMFEEIVATANPVNWVEKSKDKWRRFADQDQDGSGSCVAQTIKKLAKVLAKLSGYDLDLSATSIYQRRSNKPDSGMIGVESFDIWKNKGISLEGLVPSQKMTDAQMDSQEIKPEADQVAEVFKIGNHVGLNSGDFETVASVIQTTGKAVMVWFYFTSSEWSKEIPTIENPNLNRNNALRHSVPAVDFFLFGGKKYILIEDSAHFAGFTYHLISEEFFKARNWFARYPMNYKFNDQTEPQPPQDETPSNKPKYTFNVDLQFGMKNADVVALQNVLKFEGFFPVNTDSTGYFGAITKKGVQKYQEKYNIAHVGDGGYGRVGPKTRASLNKIYS</sequence>
<dbReference type="AlphaFoldDB" id="A0A0G1JLC9"/>
<evidence type="ECO:0000313" key="3">
    <source>
        <dbReference type="Proteomes" id="UP000034835"/>
    </source>
</evidence>
<accession>A0A0G1JLC9</accession>
<dbReference type="Proteomes" id="UP000034835">
    <property type="component" value="Unassembled WGS sequence"/>
</dbReference>
<dbReference type="Gene3D" id="3.90.70.10">
    <property type="entry name" value="Cysteine proteinases"/>
    <property type="match status" value="1"/>
</dbReference>
<name>A0A0G1JLC9_9BACT</name>
<dbReference type="SUPFAM" id="SSF47090">
    <property type="entry name" value="PGBD-like"/>
    <property type="match status" value="1"/>
</dbReference>
<dbReference type="InterPro" id="IPR036365">
    <property type="entry name" value="PGBD-like_sf"/>
</dbReference>
<dbReference type="InterPro" id="IPR002477">
    <property type="entry name" value="Peptidoglycan-bd-like"/>
</dbReference>
<dbReference type="EMBL" id="LCJG01000046">
    <property type="protein sequence ID" value="KKT72160.1"/>
    <property type="molecule type" value="Genomic_DNA"/>
</dbReference>
<evidence type="ECO:0000313" key="2">
    <source>
        <dbReference type="EMBL" id="KKT72160.1"/>
    </source>
</evidence>
<reference evidence="2 3" key="1">
    <citation type="journal article" date="2015" name="Nature">
        <title>rRNA introns, odd ribosomes, and small enigmatic genomes across a large radiation of phyla.</title>
        <authorList>
            <person name="Brown C.T."/>
            <person name="Hug L.A."/>
            <person name="Thomas B.C."/>
            <person name="Sharon I."/>
            <person name="Castelle C.J."/>
            <person name="Singh A."/>
            <person name="Wilkins M.J."/>
            <person name="Williams K.H."/>
            <person name="Banfield J.F."/>
        </authorList>
    </citation>
    <scope>NUCLEOTIDE SEQUENCE [LARGE SCALE GENOMIC DNA]</scope>
</reference>
<feature type="domain" description="Peptidoglycan binding-like" evidence="1">
    <location>
        <begin position="284"/>
        <end position="344"/>
    </location>
</feature>
<dbReference type="STRING" id="1618384.UW68_C0046G0008"/>
<dbReference type="SUPFAM" id="SSF54001">
    <property type="entry name" value="Cysteine proteinases"/>
    <property type="match status" value="1"/>
</dbReference>
<dbReference type="Gene3D" id="1.10.101.10">
    <property type="entry name" value="PGBD-like superfamily/PGBD"/>
    <property type="match status" value="1"/>
</dbReference>
<dbReference type="InterPro" id="IPR036366">
    <property type="entry name" value="PGBDSf"/>
</dbReference>
<dbReference type="InterPro" id="IPR038765">
    <property type="entry name" value="Papain-like_cys_pep_sf"/>
</dbReference>
<comment type="caution">
    <text evidence="2">The sequence shown here is derived from an EMBL/GenBank/DDBJ whole genome shotgun (WGS) entry which is preliminary data.</text>
</comment>
<protein>
    <recommendedName>
        <fullName evidence="1">Peptidoglycan binding-like domain-containing protein</fullName>
    </recommendedName>
</protein>
<gene>
    <name evidence="2" type="ORF">UW68_C0046G0008</name>
</gene>
<organism evidence="2 3">
    <name type="scientific">Candidatus Collierbacteria bacterium GW2011_GWB1_44_6</name>
    <dbReference type="NCBI Taxonomy" id="1618384"/>
    <lineage>
        <taxon>Bacteria</taxon>
        <taxon>Candidatus Collieribacteriota</taxon>
    </lineage>
</organism>
<proteinExistence type="predicted"/>
<dbReference type="Pfam" id="PF01471">
    <property type="entry name" value="PG_binding_1"/>
    <property type="match status" value="1"/>
</dbReference>
<evidence type="ECO:0000259" key="1">
    <source>
        <dbReference type="Pfam" id="PF01471"/>
    </source>
</evidence>